<organism evidence="3 4">
    <name type="scientific">Thermococcus kodakarensis (strain ATCC BAA-918 / JCM 12380 / KOD1)</name>
    <name type="common">Pyrococcus kodakaraensis (strain KOD1)</name>
    <dbReference type="NCBI Taxonomy" id="69014"/>
    <lineage>
        <taxon>Archaea</taxon>
        <taxon>Methanobacteriati</taxon>
        <taxon>Methanobacteriota</taxon>
        <taxon>Thermococci</taxon>
        <taxon>Thermococcales</taxon>
        <taxon>Thermococcaceae</taxon>
        <taxon>Thermococcus</taxon>
    </lineage>
</organism>
<dbReference type="EnsemblBacteria" id="BAD84762">
    <property type="protein sequence ID" value="BAD84762"/>
    <property type="gene ID" value="TK0573"/>
</dbReference>
<feature type="domain" description="DUF447" evidence="2">
    <location>
        <begin position="132"/>
        <end position="180"/>
    </location>
</feature>
<dbReference type="GeneID" id="78447087"/>
<dbReference type="EMBL" id="AP006878">
    <property type="protein sequence ID" value="BAD84762.1"/>
    <property type="molecule type" value="Genomic_DNA"/>
</dbReference>
<dbReference type="eggNOG" id="arCOG04458">
    <property type="taxonomic scope" value="Archaea"/>
</dbReference>
<proteinExistence type="predicted"/>
<dbReference type="HOGENOM" id="CLU_1381451_0_0_2"/>
<accession>Q5JF58</accession>
<dbReference type="PhylomeDB" id="Q5JF58"/>
<sequence length="185" mass="21224">MLELMREGQVYELLLVSKSNVTPVGVVRRGATLHFKLFPGKSFRDLLENNRIALQMTWDAELLVKTALNLDVELSFESHDQYRWIQGLPGWLGEARCRRDVWTDGLGTTEVLKCEFFPEKRLVGNARPIPFSRADCVLVEMAVLFTRYLVKPTLELKNRILDLYALYRHLGGNSEAAEYIVGHLD</sequence>
<dbReference type="AlphaFoldDB" id="Q5JF58"/>
<dbReference type="OrthoDB" id="146030at2157"/>
<dbReference type="PATRIC" id="fig|69014.16.peg.560"/>
<dbReference type="InterPro" id="IPR007386">
    <property type="entry name" value="DUF447_N"/>
</dbReference>
<dbReference type="Pfam" id="PF04289">
    <property type="entry name" value="DUF447_N"/>
    <property type="match status" value="1"/>
</dbReference>
<dbReference type="SUPFAM" id="SSF50475">
    <property type="entry name" value="FMN-binding split barrel"/>
    <property type="match status" value="1"/>
</dbReference>
<protein>
    <recommendedName>
        <fullName evidence="5">DUF447 family protein</fullName>
    </recommendedName>
</protein>
<reference evidence="3 4" key="1">
    <citation type="journal article" date="2005" name="Genome Res.">
        <title>Complete genome sequence of the hyperthermophilic archaeon Thermococcus kodakaraensis KOD1 and comparison with Pyrococcus genomes.</title>
        <authorList>
            <person name="Fukui T."/>
            <person name="Atomi H."/>
            <person name="Kanai T."/>
            <person name="Matsumi R."/>
            <person name="Fujiwara S."/>
            <person name="Imanaka T."/>
        </authorList>
    </citation>
    <scope>NUCLEOTIDE SEQUENCE [LARGE SCALE GENOMIC DNA]</scope>
    <source>
        <strain evidence="4">ATCC BAA-918 / JCM 12380 / KOD1</strain>
    </source>
</reference>
<dbReference type="InterPro" id="IPR012349">
    <property type="entry name" value="Split_barrel_FMN-bd"/>
</dbReference>
<dbReference type="InterPro" id="IPR016733">
    <property type="entry name" value="UCP018747"/>
</dbReference>
<evidence type="ECO:0000259" key="2">
    <source>
        <dbReference type="Pfam" id="PF20766"/>
    </source>
</evidence>
<evidence type="ECO:0000313" key="3">
    <source>
        <dbReference type="EMBL" id="BAD84762.1"/>
    </source>
</evidence>
<gene>
    <name evidence="3" type="ordered locus">TK0573</name>
</gene>
<dbReference type="PIRSF" id="PIRSF018747">
    <property type="entry name" value="UCP018747"/>
    <property type="match status" value="1"/>
</dbReference>
<dbReference type="InParanoid" id="Q5JF58"/>
<evidence type="ECO:0000259" key="1">
    <source>
        <dbReference type="Pfam" id="PF04289"/>
    </source>
</evidence>
<dbReference type="Gene3D" id="1.20.58.290">
    <property type="entry name" value="Hypothetical membrane protein ta0354_69_121"/>
    <property type="match status" value="1"/>
</dbReference>
<name>Q5JF58_THEKO</name>
<evidence type="ECO:0000313" key="4">
    <source>
        <dbReference type="Proteomes" id="UP000000536"/>
    </source>
</evidence>
<dbReference type="STRING" id="69014.TK0573"/>
<dbReference type="KEGG" id="tko:TK0573"/>
<keyword evidence="4" id="KW-1185">Reference proteome</keyword>
<dbReference type="Pfam" id="PF20766">
    <property type="entry name" value="DUF447_C"/>
    <property type="match status" value="1"/>
</dbReference>
<dbReference type="InterPro" id="IPR049288">
    <property type="entry name" value="DUF447_C"/>
</dbReference>
<dbReference type="Gene3D" id="2.30.110.10">
    <property type="entry name" value="Electron Transport, Fmn-binding Protein, Chain A"/>
    <property type="match status" value="1"/>
</dbReference>
<evidence type="ECO:0008006" key="5">
    <source>
        <dbReference type="Google" id="ProtNLM"/>
    </source>
</evidence>
<dbReference type="RefSeq" id="WP_011249528.1">
    <property type="nucleotide sequence ID" value="NC_006624.1"/>
</dbReference>
<feature type="domain" description="DUF447" evidence="1">
    <location>
        <begin position="11"/>
        <end position="123"/>
    </location>
</feature>
<dbReference type="Proteomes" id="UP000000536">
    <property type="component" value="Chromosome"/>
</dbReference>